<dbReference type="InterPro" id="IPR050638">
    <property type="entry name" value="AA-Vitamin_Transporters"/>
</dbReference>
<evidence type="ECO:0000256" key="1">
    <source>
        <dbReference type="ARBA" id="ARBA00004141"/>
    </source>
</evidence>
<sequence length="298" mass="31757">MERTSNLQQRTLENSTSGWINGLIGVVIFSGSLPATRVAVLEFDPVFLTVARATIAAVLALCLLWLFKEKRPARQQLIPLIIVALGVVIGFPLLTALALQYVTSAHSIVFVGLLPLATAVFGVLRGGERPRAAFWIFSVLGSLLVVGFALSQGLTASPQGDILMLLAILACGLGYAEGAKLSRTLGGWQVICWALVLSLPVVALFSWMRMPASFSGISLPAWFSLAYVSLFSMLIGFVFWYRGLAQGGIAAVGQLQLLQPFFGLTLAATLLHEHVSVGMLGVTVAVILCVAGAKKFAR</sequence>
<evidence type="ECO:0000259" key="7">
    <source>
        <dbReference type="Pfam" id="PF00892"/>
    </source>
</evidence>
<feature type="transmembrane region" description="Helical" evidence="6">
    <location>
        <begin position="274"/>
        <end position="293"/>
    </location>
</feature>
<keyword evidence="4 6" id="KW-1133">Transmembrane helix</keyword>
<feature type="domain" description="EamA" evidence="7">
    <location>
        <begin position="160"/>
        <end position="290"/>
    </location>
</feature>
<dbReference type="Proteomes" id="UP000326729">
    <property type="component" value="Unassembled WGS sequence"/>
</dbReference>
<reference evidence="8 9" key="1">
    <citation type="submission" date="2019-09" db="EMBL/GenBank/DDBJ databases">
        <authorList>
            <person name="Chandra G."/>
            <person name="Truman W A."/>
        </authorList>
    </citation>
    <scope>NUCLEOTIDE SEQUENCE [LARGE SCALE GENOMIC DNA]</scope>
    <source>
        <strain evidence="8">PS659</strain>
    </source>
</reference>
<feature type="transmembrane region" description="Helical" evidence="6">
    <location>
        <begin position="20"/>
        <end position="40"/>
    </location>
</feature>
<evidence type="ECO:0000256" key="4">
    <source>
        <dbReference type="ARBA" id="ARBA00022989"/>
    </source>
</evidence>
<organism evidence="8 9">
    <name type="scientific">Pseudomonas fluorescens</name>
    <dbReference type="NCBI Taxonomy" id="294"/>
    <lineage>
        <taxon>Bacteria</taxon>
        <taxon>Pseudomonadati</taxon>
        <taxon>Pseudomonadota</taxon>
        <taxon>Gammaproteobacteria</taxon>
        <taxon>Pseudomonadales</taxon>
        <taxon>Pseudomonadaceae</taxon>
        <taxon>Pseudomonas</taxon>
    </lineage>
</organism>
<dbReference type="SUPFAM" id="SSF103481">
    <property type="entry name" value="Multidrug resistance efflux transporter EmrE"/>
    <property type="match status" value="2"/>
</dbReference>
<evidence type="ECO:0000313" key="8">
    <source>
        <dbReference type="EMBL" id="VVN29245.1"/>
    </source>
</evidence>
<evidence type="ECO:0000256" key="6">
    <source>
        <dbReference type="SAM" id="Phobius"/>
    </source>
</evidence>
<dbReference type="AlphaFoldDB" id="A0A5E6WKP3"/>
<dbReference type="OrthoDB" id="9784288at2"/>
<feature type="domain" description="EamA" evidence="7">
    <location>
        <begin position="18"/>
        <end position="142"/>
    </location>
</feature>
<feature type="transmembrane region" description="Helical" evidence="6">
    <location>
        <begin position="132"/>
        <end position="150"/>
    </location>
</feature>
<keyword evidence="3 6" id="KW-0812">Transmembrane</keyword>
<name>A0A5E6WKP3_PSEFL</name>
<dbReference type="Pfam" id="PF00892">
    <property type="entry name" value="EamA"/>
    <property type="match status" value="2"/>
</dbReference>
<feature type="transmembrane region" description="Helical" evidence="6">
    <location>
        <begin position="46"/>
        <end position="66"/>
    </location>
</feature>
<gene>
    <name evidence="8" type="ORF">PS659_04787</name>
</gene>
<feature type="transmembrane region" description="Helical" evidence="6">
    <location>
        <begin position="220"/>
        <end position="241"/>
    </location>
</feature>
<dbReference type="PANTHER" id="PTHR32322">
    <property type="entry name" value="INNER MEMBRANE TRANSPORTER"/>
    <property type="match status" value="1"/>
</dbReference>
<evidence type="ECO:0000256" key="2">
    <source>
        <dbReference type="ARBA" id="ARBA00007362"/>
    </source>
</evidence>
<keyword evidence="5 6" id="KW-0472">Membrane</keyword>
<feature type="transmembrane region" description="Helical" evidence="6">
    <location>
        <begin position="105"/>
        <end position="125"/>
    </location>
</feature>
<dbReference type="InterPro" id="IPR037185">
    <property type="entry name" value="EmrE-like"/>
</dbReference>
<feature type="transmembrane region" description="Helical" evidence="6">
    <location>
        <begin position="190"/>
        <end position="208"/>
    </location>
</feature>
<comment type="similarity">
    <text evidence="2">Belongs to the EamA transporter family.</text>
</comment>
<dbReference type="GO" id="GO:0016020">
    <property type="term" value="C:membrane"/>
    <property type="evidence" value="ECO:0007669"/>
    <property type="project" value="UniProtKB-SubCell"/>
</dbReference>
<evidence type="ECO:0000313" key="9">
    <source>
        <dbReference type="Proteomes" id="UP000326729"/>
    </source>
</evidence>
<dbReference type="RefSeq" id="WP_150718357.1">
    <property type="nucleotide sequence ID" value="NZ_CABVGY010000033.1"/>
</dbReference>
<comment type="subcellular location">
    <subcellularLocation>
        <location evidence="1">Membrane</location>
        <topology evidence="1">Multi-pass membrane protein</topology>
    </subcellularLocation>
</comment>
<evidence type="ECO:0000256" key="5">
    <source>
        <dbReference type="ARBA" id="ARBA00023136"/>
    </source>
</evidence>
<proteinExistence type="inferred from homology"/>
<dbReference type="PANTHER" id="PTHR32322:SF2">
    <property type="entry name" value="EAMA DOMAIN-CONTAINING PROTEIN"/>
    <property type="match status" value="1"/>
</dbReference>
<feature type="transmembrane region" description="Helical" evidence="6">
    <location>
        <begin position="78"/>
        <end position="99"/>
    </location>
</feature>
<accession>A0A5E6WKP3</accession>
<dbReference type="InterPro" id="IPR000620">
    <property type="entry name" value="EamA_dom"/>
</dbReference>
<evidence type="ECO:0000256" key="3">
    <source>
        <dbReference type="ARBA" id="ARBA00022692"/>
    </source>
</evidence>
<protein>
    <recommendedName>
        <fullName evidence="7">EamA domain-containing protein</fullName>
    </recommendedName>
</protein>
<dbReference type="EMBL" id="CABVGY010000033">
    <property type="protein sequence ID" value="VVN29245.1"/>
    <property type="molecule type" value="Genomic_DNA"/>
</dbReference>